<dbReference type="InterPro" id="IPR039498">
    <property type="entry name" value="NTP_transf_5"/>
</dbReference>
<dbReference type="KEGG" id="bsed:DN745_18175"/>
<sequence length="392" mass="44257">MKLLTKLADQYRQDPLRALALNAMAAQTPLNERSVQTLRATSPEKVIEFAKRNEIGPIIAKAILDHPACDDLAGRDLWQEIYDASHRRMTILMDTLDRVANKFAEADIPLVGLKNAGIARGIYPDPAACPMGDLDVLIPRKPFLEAHALLLEMGFVLETRSTVEPAELQAAFEGGGTEYRKEVDGETVWFELQWRPVAGRWIRAEQEPSGDDLIADAVTIEDSNVLLLEPTANLLQVSLHTAKHTYVRAPGLRLHTDVDRIVAYADPDWEKFVAWVKRIEVITAVYFSLALSKALLGTDIPDWVLRELQPPRWKRELIARWLQKADIFEPNEKKFNRAEMIGFHTLLYDDAAGFTASVFDTDKDHLTLQELPQNLRRGASRVADLLTRYDSN</sequence>
<name>A0A2Z4FR88_9DELT</name>
<evidence type="ECO:0000313" key="2">
    <source>
        <dbReference type="Proteomes" id="UP000249799"/>
    </source>
</evidence>
<accession>A0A2Z4FR88</accession>
<dbReference type="Proteomes" id="UP000249799">
    <property type="component" value="Chromosome"/>
</dbReference>
<dbReference type="EMBL" id="CP030032">
    <property type="protein sequence ID" value="AWV91148.1"/>
    <property type="molecule type" value="Genomic_DNA"/>
</dbReference>
<proteinExistence type="predicted"/>
<protein>
    <submittedName>
        <fullName evidence="1">Uncharacterized protein</fullName>
    </submittedName>
</protein>
<dbReference type="AlphaFoldDB" id="A0A2Z4FR88"/>
<gene>
    <name evidence="1" type="ORF">DN745_18175</name>
</gene>
<keyword evidence="2" id="KW-1185">Reference proteome</keyword>
<dbReference type="OrthoDB" id="5429982at2"/>
<evidence type="ECO:0000313" key="1">
    <source>
        <dbReference type="EMBL" id="AWV91148.1"/>
    </source>
</evidence>
<dbReference type="Pfam" id="PF14907">
    <property type="entry name" value="NTP_transf_5"/>
    <property type="match status" value="1"/>
</dbReference>
<dbReference type="RefSeq" id="WP_111337150.1">
    <property type="nucleotide sequence ID" value="NZ_CP030032.1"/>
</dbReference>
<organism evidence="1 2">
    <name type="scientific">Bradymonas sediminis</name>
    <dbReference type="NCBI Taxonomy" id="1548548"/>
    <lineage>
        <taxon>Bacteria</taxon>
        <taxon>Deltaproteobacteria</taxon>
        <taxon>Bradymonadales</taxon>
        <taxon>Bradymonadaceae</taxon>
        <taxon>Bradymonas</taxon>
    </lineage>
</organism>
<reference evidence="1 2" key="1">
    <citation type="submission" date="2018-06" db="EMBL/GenBank/DDBJ databases">
        <title>Lujinxingia sediminis gen. nov. sp. nov., a new facultative anaerobic member of the class Deltaproteobacteria, and proposal of Lujinxingaceae fam. nov.</title>
        <authorList>
            <person name="Guo L.-Y."/>
            <person name="Li C.-M."/>
            <person name="Wang S."/>
            <person name="Du Z.-J."/>
        </authorList>
    </citation>
    <scope>NUCLEOTIDE SEQUENCE [LARGE SCALE GENOMIC DNA]</scope>
    <source>
        <strain evidence="1 2">FA350</strain>
    </source>
</reference>